<evidence type="ECO:0000256" key="2">
    <source>
        <dbReference type="SAM" id="MobiDB-lite"/>
    </source>
</evidence>
<dbReference type="RefSeq" id="WP_013484977.1">
    <property type="nucleotide sequence ID" value="NC_014828.1"/>
</dbReference>
<name>E6U4I8_ETHHY</name>
<feature type="region of interest" description="Disordered" evidence="2">
    <location>
        <begin position="60"/>
        <end position="80"/>
    </location>
</feature>
<dbReference type="PROSITE" id="PS50076">
    <property type="entry name" value="DNAJ_2"/>
    <property type="match status" value="1"/>
</dbReference>
<dbReference type="HOGENOM" id="CLU_083841_1_0_9"/>
<dbReference type="PANTHER" id="PTHR24074">
    <property type="entry name" value="CO-CHAPERONE PROTEIN DJLA"/>
    <property type="match status" value="1"/>
</dbReference>
<dbReference type="InterPro" id="IPR011990">
    <property type="entry name" value="TPR-like_helical_dom_sf"/>
</dbReference>
<evidence type="ECO:0000259" key="3">
    <source>
        <dbReference type="PROSITE" id="PS50076"/>
    </source>
</evidence>
<organism evidence="4 5">
    <name type="scientific">Ethanoligenens harbinense (strain DSM 18485 / JCM 12961 / CGMCC 1.5033 / YUAN-3)</name>
    <dbReference type="NCBI Taxonomy" id="663278"/>
    <lineage>
        <taxon>Bacteria</taxon>
        <taxon>Bacillati</taxon>
        <taxon>Bacillota</taxon>
        <taxon>Clostridia</taxon>
        <taxon>Eubacteriales</taxon>
        <taxon>Oscillospiraceae</taxon>
        <taxon>Ethanoligenens</taxon>
    </lineage>
</organism>
<keyword evidence="5" id="KW-1185">Reference proteome</keyword>
<proteinExistence type="predicted"/>
<dbReference type="SUPFAM" id="SSF48452">
    <property type="entry name" value="TPR-like"/>
    <property type="match status" value="1"/>
</dbReference>
<reference evidence="4 5" key="1">
    <citation type="submission" date="2010-12" db="EMBL/GenBank/DDBJ databases">
        <title>Complete sequence of Ethanoligenens harbinense YUAN-3.</title>
        <authorList>
            <person name="Lucas S."/>
            <person name="Copeland A."/>
            <person name="Lapidus A."/>
            <person name="Cheng J.-F."/>
            <person name="Bruce D."/>
            <person name="Goodwin L."/>
            <person name="Pitluck S."/>
            <person name="Chertkov O."/>
            <person name="Misra M."/>
            <person name="Detter J.C."/>
            <person name="Han C."/>
            <person name="Tapia R."/>
            <person name="Land M."/>
            <person name="Hauser L."/>
            <person name="Jeffries C."/>
            <person name="Kyrpides N."/>
            <person name="Ivanova N."/>
            <person name="Mikhailova N."/>
            <person name="Wang A."/>
            <person name="Mouttaki H."/>
            <person name="He Z."/>
            <person name="Zhou J."/>
            <person name="Hemme C.L."/>
            <person name="Woyke T."/>
        </authorList>
    </citation>
    <scope>NUCLEOTIDE SEQUENCE [LARGE SCALE GENOMIC DNA]</scope>
    <source>
        <strain evidence="5">DSM 18485 / JCM 12961 / CGMCC 1.5033 / YUAN-3</strain>
    </source>
</reference>
<keyword evidence="1" id="KW-0235">DNA replication</keyword>
<evidence type="ECO:0000313" key="4">
    <source>
        <dbReference type="EMBL" id="ADU26616.1"/>
    </source>
</evidence>
<dbReference type="SUPFAM" id="SSF46565">
    <property type="entry name" value="Chaperone J-domain"/>
    <property type="match status" value="1"/>
</dbReference>
<evidence type="ECO:0000313" key="5">
    <source>
        <dbReference type="Proteomes" id="UP000001551"/>
    </source>
</evidence>
<dbReference type="Pfam" id="PF00226">
    <property type="entry name" value="DnaJ"/>
    <property type="match status" value="1"/>
</dbReference>
<sequence>MTDPYQVLGVSPNASDDEVKAAYRKLVKKYHPDNYVNNPLADLATEKMKEINEAYNTVMQQRGRGGSNGGGYNASSGGNQSSYSGGSARFMHVRSMINAGQIGQAQNVLDAVPLSERDAEWHFLMGSVMYRKGWVNEAYVNFQNACRQDPGNREYQEALNRLSGQMNGMGFGGFGGYNMGNQEGCTGCDICTGLICADCLCGGLGGGC</sequence>
<keyword evidence="4" id="KW-0346">Stress response</keyword>
<dbReference type="InterPro" id="IPR001623">
    <property type="entry name" value="DnaJ_domain"/>
</dbReference>
<dbReference type="EMBL" id="CP002400">
    <property type="protein sequence ID" value="ADU26616.1"/>
    <property type="molecule type" value="Genomic_DNA"/>
</dbReference>
<protein>
    <submittedName>
        <fullName evidence="4">Heat shock protein DnaJ domain protein</fullName>
    </submittedName>
</protein>
<dbReference type="InterPro" id="IPR050817">
    <property type="entry name" value="DjlA_DnaK_co-chaperone"/>
</dbReference>
<dbReference type="PRINTS" id="PR00625">
    <property type="entry name" value="JDOMAIN"/>
</dbReference>
<dbReference type="CDD" id="cd06257">
    <property type="entry name" value="DnaJ"/>
    <property type="match status" value="1"/>
</dbReference>
<dbReference type="AlphaFoldDB" id="E6U4I8"/>
<gene>
    <name evidence="4" type="ordered locus">Ethha_1063</name>
</gene>
<feature type="domain" description="J" evidence="3">
    <location>
        <begin position="3"/>
        <end position="71"/>
    </location>
</feature>
<feature type="compositionally biased region" description="Gly residues" evidence="2">
    <location>
        <begin position="63"/>
        <end position="72"/>
    </location>
</feature>
<dbReference type="GO" id="GO:0006260">
    <property type="term" value="P:DNA replication"/>
    <property type="evidence" value="ECO:0007669"/>
    <property type="project" value="UniProtKB-KW"/>
</dbReference>
<accession>E6U4I8</accession>
<evidence type="ECO:0000256" key="1">
    <source>
        <dbReference type="ARBA" id="ARBA00022705"/>
    </source>
</evidence>
<dbReference type="Proteomes" id="UP000001551">
    <property type="component" value="Chromosome"/>
</dbReference>
<dbReference type="InterPro" id="IPR036869">
    <property type="entry name" value="J_dom_sf"/>
</dbReference>
<dbReference type="Gene3D" id="1.10.287.110">
    <property type="entry name" value="DnaJ domain"/>
    <property type="match status" value="1"/>
</dbReference>
<dbReference type="SMART" id="SM00271">
    <property type="entry name" value="DnaJ"/>
    <property type="match status" value="1"/>
</dbReference>
<dbReference type="KEGG" id="eha:Ethha_1063"/>
<dbReference type="STRING" id="663278.Ethha_1063"/>
<dbReference type="eggNOG" id="COG0484">
    <property type="taxonomic scope" value="Bacteria"/>
</dbReference>